<reference evidence="1 2" key="1">
    <citation type="journal article" date="2023" name="J. Hered.">
        <title>Chromosome-level genome of the wood stork (Mycteria americana) provides insight into avian chromosome evolution.</title>
        <authorList>
            <person name="Flamio R. Jr."/>
            <person name="Ramstad K.M."/>
        </authorList>
    </citation>
    <scope>NUCLEOTIDE SEQUENCE [LARGE SCALE GENOMIC DNA]</scope>
    <source>
        <strain evidence="1">JAX WOST 10</strain>
    </source>
</reference>
<evidence type="ECO:0000313" key="1">
    <source>
        <dbReference type="EMBL" id="KAK4832699.1"/>
    </source>
</evidence>
<proteinExistence type="predicted"/>
<name>A0AAN7S5D7_MYCAM</name>
<protein>
    <submittedName>
        <fullName evidence="1">Uncharacterized protein</fullName>
    </submittedName>
</protein>
<gene>
    <name evidence="1" type="ORF">QYF61_025160</name>
</gene>
<organism evidence="1 2">
    <name type="scientific">Mycteria americana</name>
    <name type="common">Wood stork</name>
    <dbReference type="NCBI Taxonomy" id="33587"/>
    <lineage>
        <taxon>Eukaryota</taxon>
        <taxon>Metazoa</taxon>
        <taxon>Chordata</taxon>
        <taxon>Craniata</taxon>
        <taxon>Vertebrata</taxon>
        <taxon>Euteleostomi</taxon>
        <taxon>Archelosauria</taxon>
        <taxon>Archosauria</taxon>
        <taxon>Dinosauria</taxon>
        <taxon>Saurischia</taxon>
        <taxon>Theropoda</taxon>
        <taxon>Coelurosauria</taxon>
        <taxon>Aves</taxon>
        <taxon>Neognathae</taxon>
        <taxon>Neoaves</taxon>
        <taxon>Aequornithes</taxon>
        <taxon>Ciconiiformes</taxon>
        <taxon>Ciconiidae</taxon>
        <taxon>Mycteria</taxon>
    </lineage>
</organism>
<accession>A0AAN7S5D7</accession>
<evidence type="ECO:0000313" key="2">
    <source>
        <dbReference type="Proteomes" id="UP001333110"/>
    </source>
</evidence>
<sequence length="252" mass="28581">MCKHLDLVDMIPDLQDTNVLVCWKLEIMGDTLGHQLALDVYEQQQYGARAELDQSFSVARAMLSFGALWIGEQGCPKPEKERAVGTGKGELQGCRGTGGHLRAQQLEHTGRFRLDIRKNFFTTRVVQHWKRLPREVVESPSLEVFKRRVDVVLRDMGWQHTQTRVMACGHCSDPSLDHTKVVESPSLEVFKRRVDVALRDMVECTMTMAAAPLDRSKTHTHRIDSNMYAPMKIQTHVSQSPMERPCTLGGNL</sequence>
<keyword evidence="2" id="KW-1185">Reference proteome</keyword>
<dbReference type="EMBL" id="JAUNZN010000001">
    <property type="protein sequence ID" value="KAK4832699.1"/>
    <property type="molecule type" value="Genomic_DNA"/>
</dbReference>
<comment type="caution">
    <text evidence="1">The sequence shown here is derived from an EMBL/GenBank/DDBJ whole genome shotgun (WGS) entry which is preliminary data.</text>
</comment>
<dbReference type="Proteomes" id="UP001333110">
    <property type="component" value="Unassembled WGS sequence"/>
</dbReference>
<dbReference type="AlphaFoldDB" id="A0AAN7S5D7"/>